<comment type="caution">
    <text evidence="6">The sequence shown here is derived from an EMBL/GenBank/DDBJ whole genome shotgun (WGS) entry which is preliminary data.</text>
</comment>
<dbReference type="InterPro" id="IPR011990">
    <property type="entry name" value="TPR-like_helical_dom_sf"/>
</dbReference>
<feature type="repeat" description="PPR" evidence="3">
    <location>
        <begin position="416"/>
        <end position="450"/>
    </location>
</feature>
<feature type="compositionally biased region" description="Basic residues" evidence="4">
    <location>
        <begin position="39"/>
        <end position="50"/>
    </location>
</feature>
<dbReference type="AlphaFoldDB" id="A0ABD3L063"/>
<keyword evidence="7" id="KW-1185">Reference proteome</keyword>
<dbReference type="PROSITE" id="PS51375">
    <property type="entry name" value="PPR"/>
    <property type="match status" value="5"/>
</dbReference>
<feature type="compositionally biased region" description="Basic residues" evidence="4">
    <location>
        <begin position="1"/>
        <end position="13"/>
    </location>
</feature>
<dbReference type="Pfam" id="PF23276">
    <property type="entry name" value="TPR_24"/>
    <property type="match status" value="1"/>
</dbReference>
<feature type="repeat" description="PPR" evidence="3">
    <location>
        <begin position="344"/>
        <end position="378"/>
    </location>
</feature>
<dbReference type="PANTHER" id="PTHR46128">
    <property type="entry name" value="MITOCHONDRIAL GROUP I INTRON SPLICING FACTOR CCM1"/>
    <property type="match status" value="1"/>
</dbReference>
<dbReference type="InterPro" id="IPR050872">
    <property type="entry name" value="PPR_P_subfamily"/>
</dbReference>
<organism evidence="6 7">
    <name type="scientific">Eucalyptus globulus</name>
    <name type="common">Tasmanian blue gum</name>
    <dbReference type="NCBI Taxonomy" id="34317"/>
    <lineage>
        <taxon>Eukaryota</taxon>
        <taxon>Viridiplantae</taxon>
        <taxon>Streptophyta</taxon>
        <taxon>Embryophyta</taxon>
        <taxon>Tracheophyta</taxon>
        <taxon>Spermatophyta</taxon>
        <taxon>Magnoliopsida</taxon>
        <taxon>eudicotyledons</taxon>
        <taxon>Gunneridae</taxon>
        <taxon>Pentapetalae</taxon>
        <taxon>rosids</taxon>
        <taxon>malvids</taxon>
        <taxon>Myrtales</taxon>
        <taxon>Myrtaceae</taxon>
        <taxon>Myrtoideae</taxon>
        <taxon>Eucalypteae</taxon>
        <taxon>Eucalyptus</taxon>
    </lineage>
</organism>
<keyword evidence="2" id="KW-0677">Repeat</keyword>
<feature type="repeat" description="PPR" evidence="3">
    <location>
        <begin position="229"/>
        <end position="263"/>
    </location>
</feature>
<dbReference type="Proteomes" id="UP001634007">
    <property type="component" value="Unassembled WGS sequence"/>
</dbReference>
<reference evidence="6 7" key="1">
    <citation type="submission" date="2024-11" db="EMBL/GenBank/DDBJ databases">
        <title>Chromosome-level genome assembly of Eucalyptus globulus Labill. provides insights into its genome evolution.</title>
        <authorList>
            <person name="Li X."/>
        </authorList>
    </citation>
    <scope>NUCLEOTIDE SEQUENCE [LARGE SCALE GENOMIC DNA]</scope>
    <source>
        <strain evidence="6">CL2024</strain>
        <tissue evidence="6">Fresh tender leaves</tissue>
    </source>
</reference>
<evidence type="ECO:0000256" key="3">
    <source>
        <dbReference type="PROSITE-ProRule" id="PRU00708"/>
    </source>
</evidence>
<evidence type="ECO:0000259" key="5">
    <source>
        <dbReference type="Pfam" id="PF23276"/>
    </source>
</evidence>
<evidence type="ECO:0000256" key="1">
    <source>
        <dbReference type="ARBA" id="ARBA00007626"/>
    </source>
</evidence>
<evidence type="ECO:0000313" key="7">
    <source>
        <dbReference type="Proteomes" id="UP001634007"/>
    </source>
</evidence>
<dbReference type="InterPro" id="IPR057027">
    <property type="entry name" value="TPR_mt"/>
</dbReference>
<feature type="region of interest" description="Disordered" evidence="4">
    <location>
        <begin position="1"/>
        <end position="61"/>
    </location>
</feature>
<evidence type="ECO:0000313" key="6">
    <source>
        <dbReference type="EMBL" id="KAL3745330.1"/>
    </source>
</evidence>
<feature type="repeat" description="PPR" evidence="3">
    <location>
        <begin position="122"/>
        <end position="156"/>
    </location>
</feature>
<evidence type="ECO:0000256" key="4">
    <source>
        <dbReference type="SAM" id="MobiDB-lite"/>
    </source>
</evidence>
<protein>
    <recommendedName>
        <fullName evidence="5">Pentatricopeptide repeat-containing protein-mitochondrial domain-containing protein</fullName>
    </recommendedName>
</protein>
<proteinExistence type="inferred from homology"/>
<name>A0ABD3L063_EUCGL</name>
<accession>A0ABD3L063</accession>
<feature type="domain" description="Pentatricopeptide repeat-containing protein-mitochondrial" evidence="5">
    <location>
        <begin position="316"/>
        <end position="433"/>
    </location>
</feature>
<gene>
    <name evidence="6" type="ORF">ACJRO7_014437</name>
</gene>
<feature type="repeat" description="PPR" evidence="3">
    <location>
        <begin position="309"/>
        <end position="343"/>
    </location>
</feature>
<comment type="similarity">
    <text evidence="1">Belongs to the PPR family. P subfamily.</text>
</comment>
<dbReference type="InterPro" id="IPR002885">
    <property type="entry name" value="PPR_rpt"/>
</dbReference>
<dbReference type="Pfam" id="PF13041">
    <property type="entry name" value="PPR_2"/>
    <property type="match status" value="2"/>
</dbReference>
<dbReference type="Gene3D" id="1.25.40.10">
    <property type="entry name" value="Tetratricopeptide repeat domain"/>
    <property type="match status" value="4"/>
</dbReference>
<dbReference type="PANTHER" id="PTHR46128:SF157">
    <property type="entry name" value="PENTACOTRIPEPTIDE-REPEAT REGION OF PRORP DOMAIN-CONTAINING PROTEIN"/>
    <property type="match status" value="1"/>
</dbReference>
<dbReference type="EMBL" id="JBJKBG010000003">
    <property type="protein sequence ID" value="KAL3745330.1"/>
    <property type="molecule type" value="Genomic_DNA"/>
</dbReference>
<sequence length="450" mass="51610">MKSKKKKFHRRQHGGVQAETRRHPTHSCHRAPSPPPLRCRPRRCSPHLRHQPPEPSSDADSISQMLLHHHNPFHAMESSLQLHGVALSPPLLHQTLLRLHHSSKIAVTLFNYAKSLPDPPLTFASYNLLIDIFSKVRQFDAVWQLIVEMDQNNLHPTTTTFFILIRRLVAAGLTRQAVRAFDDIGSFVERGPGNKDYYYLLDTLCKYGYVKVAVEIFNKRKACGEFDPDAKIYTILIYGWCKIGRIDMAERFLNDMIERGVEPHLVTYNVSLNGICRRARLHPGVRFERTLRAADKVFDEMCDRGIEPDVTSYSIVLHVYSRAHKPQLLLDKMKMMKERGISLSMATYTSVVKCLCSCGKINDAEELLEDMVRIGVSPCAATYNCFFKESIGEGKMLTNALKLYRKMNEDNVCVLTMQTYNILIAMFVKLDKMGIVREIWEDMERNGVDI</sequence>
<dbReference type="NCBIfam" id="TIGR00756">
    <property type="entry name" value="PPR"/>
    <property type="match status" value="4"/>
</dbReference>
<evidence type="ECO:0000256" key="2">
    <source>
        <dbReference type="ARBA" id="ARBA00022737"/>
    </source>
</evidence>